<dbReference type="Proteomes" id="UP000315471">
    <property type="component" value="Unassembled WGS sequence"/>
</dbReference>
<comment type="caution">
    <text evidence="1">The sequence shown here is derived from an EMBL/GenBank/DDBJ whole genome shotgun (WGS) entry which is preliminary data.</text>
</comment>
<sequence length="65" mass="7316">MTFLISLMKRNANDGSVIHNWKKALENDGTLNAKKANWSQDGPMLSIQPPAKLLNQYDTVVKVNF</sequence>
<gene>
    <name evidence="1" type="ORF">Q31b_34970</name>
</gene>
<name>A0A5C6DTX6_9BACT</name>
<accession>A0A5C6DTX6</accession>
<evidence type="ECO:0000313" key="2">
    <source>
        <dbReference type="Proteomes" id="UP000315471"/>
    </source>
</evidence>
<dbReference type="AlphaFoldDB" id="A0A5C6DTX6"/>
<evidence type="ECO:0000313" key="1">
    <source>
        <dbReference type="EMBL" id="TWU40152.1"/>
    </source>
</evidence>
<reference evidence="1 2" key="1">
    <citation type="submission" date="2019-02" db="EMBL/GenBank/DDBJ databases">
        <title>Deep-cultivation of Planctomycetes and their phenomic and genomic characterization uncovers novel biology.</title>
        <authorList>
            <person name="Wiegand S."/>
            <person name="Jogler M."/>
            <person name="Boedeker C."/>
            <person name="Pinto D."/>
            <person name="Vollmers J."/>
            <person name="Rivas-Marin E."/>
            <person name="Kohn T."/>
            <person name="Peeters S.H."/>
            <person name="Heuer A."/>
            <person name="Rast P."/>
            <person name="Oberbeckmann S."/>
            <person name="Bunk B."/>
            <person name="Jeske O."/>
            <person name="Meyerdierks A."/>
            <person name="Storesund J.E."/>
            <person name="Kallscheuer N."/>
            <person name="Luecker S."/>
            <person name="Lage O.M."/>
            <person name="Pohl T."/>
            <person name="Merkel B.J."/>
            <person name="Hornburger P."/>
            <person name="Mueller R.-W."/>
            <person name="Bruemmer F."/>
            <person name="Labrenz M."/>
            <person name="Spormann A.M."/>
            <person name="Op Den Camp H."/>
            <person name="Overmann J."/>
            <person name="Amann R."/>
            <person name="Jetten M.S.M."/>
            <person name="Mascher T."/>
            <person name="Medema M.H."/>
            <person name="Devos D.P."/>
            <person name="Kaster A.-K."/>
            <person name="Ovreas L."/>
            <person name="Rohde M."/>
            <person name="Galperin M.Y."/>
            <person name="Jogler C."/>
        </authorList>
    </citation>
    <scope>NUCLEOTIDE SEQUENCE [LARGE SCALE GENOMIC DNA]</scope>
    <source>
        <strain evidence="1 2">Q31b</strain>
    </source>
</reference>
<organism evidence="1 2">
    <name type="scientific">Novipirellula aureliae</name>
    <dbReference type="NCBI Taxonomy" id="2527966"/>
    <lineage>
        <taxon>Bacteria</taxon>
        <taxon>Pseudomonadati</taxon>
        <taxon>Planctomycetota</taxon>
        <taxon>Planctomycetia</taxon>
        <taxon>Pirellulales</taxon>
        <taxon>Pirellulaceae</taxon>
        <taxon>Novipirellula</taxon>
    </lineage>
</organism>
<keyword evidence="2" id="KW-1185">Reference proteome</keyword>
<protein>
    <submittedName>
        <fullName evidence="1">Uncharacterized protein</fullName>
    </submittedName>
</protein>
<proteinExistence type="predicted"/>
<dbReference type="EMBL" id="SJPY01000005">
    <property type="protein sequence ID" value="TWU40152.1"/>
    <property type="molecule type" value="Genomic_DNA"/>
</dbReference>